<dbReference type="Proteomes" id="UP001174936">
    <property type="component" value="Unassembled WGS sequence"/>
</dbReference>
<dbReference type="AlphaFoldDB" id="A0AA40CUN5"/>
<comment type="caution">
    <text evidence="1">The sequence shown here is derived from an EMBL/GenBank/DDBJ whole genome shotgun (WGS) entry which is preliminary data.</text>
</comment>
<organism evidence="1 2">
    <name type="scientific">Cercophora newfieldiana</name>
    <dbReference type="NCBI Taxonomy" id="92897"/>
    <lineage>
        <taxon>Eukaryota</taxon>
        <taxon>Fungi</taxon>
        <taxon>Dikarya</taxon>
        <taxon>Ascomycota</taxon>
        <taxon>Pezizomycotina</taxon>
        <taxon>Sordariomycetes</taxon>
        <taxon>Sordariomycetidae</taxon>
        <taxon>Sordariales</taxon>
        <taxon>Lasiosphaeriaceae</taxon>
        <taxon>Cercophora</taxon>
    </lineage>
</organism>
<accession>A0AA40CUN5</accession>
<protein>
    <submittedName>
        <fullName evidence="1">Uncharacterized protein</fullName>
    </submittedName>
</protein>
<proteinExistence type="predicted"/>
<dbReference type="EMBL" id="JAULSV010000003">
    <property type="protein sequence ID" value="KAK0649699.1"/>
    <property type="molecule type" value="Genomic_DNA"/>
</dbReference>
<evidence type="ECO:0000313" key="2">
    <source>
        <dbReference type="Proteomes" id="UP001174936"/>
    </source>
</evidence>
<evidence type="ECO:0000313" key="1">
    <source>
        <dbReference type="EMBL" id="KAK0649699.1"/>
    </source>
</evidence>
<reference evidence="1" key="1">
    <citation type="submission" date="2023-06" db="EMBL/GenBank/DDBJ databases">
        <title>Genome-scale phylogeny and comparative genomics of the fungal order Sordariales.</title>
        <authorList>
            <consortium name="Lawrence Berkeley National Laboratory"/>
            <person name="Hensen N."/>
            <person name="Bonometti L."/>
            <person name="Westerberg I."/>
            <person name="Brannstrom I.O."/>
            <person name="Guillou S."/>
            <person name="Cros-Aarteil S."/>
            <person name="Calhoun S."/>
            <person name="Haridas S."/>
            <person name="Kuo A."/>
            <person name="Mondo S."/>
            <person name="Pangilinan J."/>
            <person name="Riley R."/>
            <person name="Labutti K."/>
            <person name="Andreopoulos B."/>
            <person name="Lipzen A."/>
            <person name="Chen C."/>
            <person name="Yanf M."/>
            <person name="Daum C."/>
            <person name="Ng V."/>
            <person name="Clum A."/>
            <person name="Steindorff A."/>
            <person name="Ohm R."/>
            <person name="Martin F."/>
            <person name="Silar P."/>
            <person name="Natvig D."/>
            <person name="Lalanne C."/>
            <person name="Gautier V."/>
            <person name="Ament-Velasquez S.L."/>
            <person name="Kruys A."/>
            <person name="Hutchinson M.I."/>
            <person name="Powell A.J."/>
            <person name="Barry K."/>
            <person name="Miller A.N."/>
            <person name="Grigoriev I.V."/>
            <person name="Debuchy R."/>
            <person name="Gladieux P."/>
            <person name="Thoren M.H."/>
            <person name="Johannesson H."/>
        </authorList>
    </citation>
    <scope>NUCLEOTIDE SEQUENCE</scope>
    <source>
        <strain evidence="1">SMH2532-1</strain>
    </source>
</reference>
<gene>
    <name evidence="1" type="ORF">B0T16DRAFT_457088</name>
</gene>
<name>A0AA40CUN5_9PEZI</name>
<keyword evidence="2" id="KW-1185">Reference proteome</keyword>
<sequence length="149" mass="16746">MARTRLIGNFSLFVIVEARLSHNIVPLFIHRFGKKALPPSISLSKYLSLLSTAAGFSDGRHLQSSEPRDFVYSLIGNADQLLTINYADSVENVYADFAEAIIRHVHIAHLAVLWSGPHRRSPRLPSWVPDWSASGYFPPWPVDMRNVPP</sequence>